<evidence type="ECO:0000256" key="3">
    <source>
        <dbReference type="PROSITE-ProRule" id="PRU00182"/>
    </source>
</evidence>
<feature type="domain" description="RNA-binding S4" evidence="6">
    <location>
        <begin position="32"/>
        <end position="67"/>
    </location>
</feature>
<dbReference type="NCBIfam" id="TIGR00093">
    <property type="entry name" value="pseudouridine synthase"/>
    <property type="match status" value="1"/>
</dbReference>
<dbReference type="CDD" id="cd00165">
    <property type="entry name" value="S4"/>
    <property type="match status" value="1"/>
</dbReference>
<organism evidence="8">
    <name type="scientific">Aureococcus anophagefferens</name>
    <name type="common">Harmful bloom alga</name>
    <dbReference type="NCBI Taxonomy" id="44056"/>
    <lineage>
        <taxon>Eukaryota</taxon>
        <taxon>Sar</taxon>
        <taxon>Stramenopiles</taxon>
        <taxon>Ochrophyta</taxon>
        <taxon>Pelagophyceae</taxon>
        <taxon>Pelagomonadales</taxon>
        <taxon>Pelagomonadaceae</taxon>
        <taxon>Aureococcus</taxon>
    </lineage>
</organism>
<dbReference type="InterPro" id="IPR042092">
    <property type="entry name" value="PsdUridine_s_RsuA/RluB/E/F_cat"/>
</dbReference>
<keyword evidence="4" id="KW-0732">Signal</keyword>
<dbReference type="PANTHER" id="PTHR47683:SF2">
    <property type="entry name" value="RNA-BINDING S4 DOMAIN-CONTAINING PROTEIN"/>
    <property type="match status" value="1"/>
</dbReference>
<evidence type="ECO:0000256" key="1">
    <source>
        <dbReference type="ARBA" id="ARBA00008348"/>
    </source>
</evidence>
<dbReference type="SUPFAM" id="SSF55174">
    <property type="entry name" value="Alpha-L RNA-binding motif"/>
    <property type="match status" value="1"/>
</dbReference>
<dbReference type="InterPro" id="IPR018496">
    <property type="entry name" value="PsdUridine_synth_RsuA/RluB_CS"/>
</dbReference>
<dbReference type="SUPFAM" id="SSF55120">
    <property type="entry name" value="Pseudouridine synthase"/>
    <property type="match status" value="1"/>
</dbReference>
<dbReference type="FunCoup" id="F0XZF2">
    <property type="interactions" value="27"/>
</dbReference>
<dbReference type="GO" id="GO:0001522">
    <property type="term" value="P:pseudouridine synthesis"/>
    <property type="evidence" value="ECO:0007669"/>
    <property type="project" value="InterPro"/>
</dbReference>
<feature type="signal peptide" evidence="4">
    <location>
        <begin position="1"/>
        <end position="19"/>
    </location>
</feature>
<dbReference type="Gene3D" id="3.10.290.10">
    <property type="entry name" value="RNA-binding S4 domain"/>
    <property type="match status" value="1"/>
</dbReference>
<protein>
    <submittedName>
        <fullName evidence="7">Uncharacterized protein</fullName>
    </submittedName>
</protein>
<evidence type="ECO:0000256" key="4">
    <source>
        <dbReference type="SAM" id="SignalP"/>
    </source>
</evidence>
<dbReference type="InterPro" id="IPR050343">
    <property type="entry name" value="RsuA_PseudoU_synthase"/>
</dbReference>
<accession>F0XZF2</accession>
<dbReference type="InterPro" id="IPR020103">
    <property type="entry name" value="PsdUridine_synth_cat_dom_sf"/>
</dbReference>
<comment type="similarity">
    <text evidence="1">Belongs to the pseudouridine synthase RsuA family.</text>
</comment>
<evidence type="ECO:0000313" key="8">
    <source>
        <dbReference type="Proteomes" id="UP000002729"/>
    </source>
</evidence>
<dbReference type="InterPro" id="IPR020094">
    <property type="entry name" value="TruA/RsuA/RluB/E/F_N"/>
</dbReference>
<keyword evidence="8" id="KW-1185">Reference proteome</keyword>
<dbReference type="Gene3D" id="3.30.70.580">
    <property type="entry name" value="Pseudouridine synthase I, catalytic domain, N-terminal subdomain"/>
    <property type="match status" value="1"/>
</dbReference>
<feature type="chain" id="PRO_5003261211" evidence="4">
    <location>
        <begin position="20"/>
        <end position="294"/>
    </location>
</feature>
<evidence type="ECO:0000259" key="6">
    <source>
        <dbReference type="Pfam" id="PF01479"/>
    </source>
</evidence>
<dbReference type="KEGG" id="aaf:AURANDRAFT_61729"/>
<dbReference type="InParanoid" id="F0XZF2"/>
<sequence>MGRSRAAELLLLLATTTSALYTGAGFRVVRCFPELSRRAADAAVAAGRVRVNGETAKPSLRLRSGDTLALDGKKRDWEALAAKLEGGGGLEYYAYHKPEGVACTTDANDRRSLRRAPALKKLFAGGKRIFPAGRLDVDSCGLVVLTNDGAAADAALQPSSKLAKVYEVELDRRAADDDVAALAAGVEIATPLQRGSKAEKTGKTLPCDVARGDGRGLVITLAEGRNRQLRRMAEALGYEVTGLRRVAFGPVSLGDLRPGTLRPLAAAEVDALLAHKDKVAKAKRGGGQRRRPRT</sequence>
<proteinExistence type="inferred from homology"/>
<dbReference type="InterPro" id="IPR006145">
    <property type="entry name" value="PsdUridine_synth_RsuA/RluA"/>
</dbReference>
<dbReference type="PANTHER" id="PTHR47683">
    <property type="entry name" value="PSEUDOURIDINE SYNTHASE FAMILY PROTEIN-RELATED"/>
    <property type="match status" value="1"/>
</dbReference>
<dbReference type="Proteomes" id="UP000002729">
    <property type="component" value="Unassembled WGS sequence"/>
</dbReference>
<keyword evidence="2" id="KW-0413">Isomerase</keyword>
<dbReference type="InterPro" id="IPR002942">
    <property type="entry name" value="S4_RNA-bd"/>
</dbReference>
<dbReference type="GO" id="GO:0003723">
    <property type="term" value="F:RNA binding"/>
    <property type="evidence" value="ECO:0007669"/>
    <property type="project" value="UniProtKB-KW"/>
</dbReference>
<dbReference type="GO" id="GO:0006364">
    <property type="term" value="P:rRNA processing"/>
    <property type="evidence" value="ECO:0007669"/>
    <property type="project" value="UniProtKB-ARBA"/>
</dbReference>
<dbReference type="OMA" id="KRMFGHF"/>
<dbReference type="GeneID" id="20223594"/>
<dbReference type="RefSeq" id="XP_009033709.1">
    <property type="nucleotide sequence ID" value="XM_009035461.1"/>
</dbReference>
<dbReference type="eggNOG" id="ENOG502S02U">
    <property type="taxonomic scope" value="Eukaryota"/>
</dbReference>
<dbReference type="OrthoDB" id="440619at2759"/>
<dbReference type="Pfam" id="PF01479">
    <property type="entry name" value="S4"/>
    <property type="match status" value="1"/>
</dbReference>
<evidence type="ECO:0000256" key="2">
    <source>
        <dbReference type="ARBA" id="ARBA00023235"/>
    </source>
</evidence>
<gene>
    <name evidence="7" type="ORF">AURANDRAFT_61729</name>
</gene>
<dbReference type="InterPro" id="IPR036986">
    <property type="entry name" value="S4_RNA-bd_sf"/>
</dbReference>
<dbReference type="InterPro" id="IPR000748">
    <property type="entry name" value="PsdUridine_synth_RsuA/RluB/E/F"/>
</dbReference>
<dbReference type="Gene3D" id="3.30.70.1560">
    <property type="entry name" value="Alpha-L RNA-binding motif"/>
    <property type="match status" value="1"/>
</dbReference>
<name>F0XZF2_AURAN</name>
<keyword evidence="3" id="KW-0694">RNA-binding</keyword>
<dbReference type="Pfam" id="PF00849">
    <property type="entry name" value="PseudoU_synth_2"/>
    <property type="match status" value="1"/>
</dbReference>
<feature type="domain" description="Pseudouridine synthase RsuA/RluA-like" evidence="5">
    <location>
        <begin position="92"/>
        <end position="235"/>
    </location>
</feature>
<dbReference type="EMBL" id="GL833122">
    <property type="protein sequence ID" value="EGB11329.1"/>
    <property type="molecule type" value="Genomic_DNA"/>
</dbReference>
<dbReference type="GO" id="GO:0009982">
    <property type="term" value="F:pseudouridine synthase activity"/>
    <property type="evidence" value="ECO:0007669"/>
    <property type="project" value="InterPro"/>
</dbReference>
<dbReference type="PROSITE" id="PS01149">
    <property type="entry name" value="PSI_RSU"/>
    <property type="match status" value="1"/>
</dbReference>
<dbReference type="PROSITE" id="PS50889">
    <property type="entry name" value="S4"/>
    <property type="match status" value="1"/>
</dbReference>
<dbReference type="AlphaFoldDB" id="F0XZF2"/>
<evidence type="ECO:0000259" key="5">
    <source>
        <dbReference type="Pfam" id="PF00849"/>
    </source>
</evidence>
<reference evidence="7 8" key="1">
    <citation type="journal article" date="2011" name="Proc. Natl. Acad. Sci. U.S.A.">
        <title>Niche of harmful alga Aureococcus anophagefferens revealed through ecogenomics.</title>
        <authorList>
            <person name="Gobler C.J."/>
            <person name="Berry D.L."/>
            <person name="Dyhrman S.T."/>
            <person name="Wilhelm S.W."/>
            <person name="Salamov A."/>
            <person name="Lobanov A.V."/>
            <person name="Zhang Y."/>
            <person name="Collier J.L."/>
            <person name="Wurch L.L."/>
            <person name="Kustka A.B."/>
            <person name="Dill B.D."/>
            <person name="Shah M."/>
            <person name="VerBerkmoes N.C."/>
            <person name="Kuo A."/>
            <person name="Terry A."/>
            <person name="Pangilinan J."/>
            <person name="Lindquist E.A."/>
            <person name="Lucas S."/>
            <person name="Paulsen I.T."/>
            <person name="Hattenrath-Lehmann T.K."/>
            <person name="Talmage S.C."/>
            <person name="Walker E.A."/>
            <person name="Koch F."/>
            <person name="Burson A.M."/>
            <person name="Marcoval M.A."/>
            <person name="Tang Y.Z."/>
            <person name="Lecleir G.R."/>
            <person name="Coyne K.J."/>
            <person name="Berg G.M."/>
            <person name="Bertrand E.M."/>
            <person name="Saito M.A."/>
            <person name="Gladyshev V.N."/>
            <person name="Grigoriev I.V."/>
        </authorList>
    </citation>
    <scope>NUCLEOTIDE SEQUENCE [LARGE SCALE GENOMIC DNA]</scope>
    <source>
        <strain evidence="8">CCMP 1984</strain>
    </source>
</reference>
<evidence type="ECO:0000313" key="7">
    <source>
        <dbReference type="EMBL" id="EGB11329.1"/>
    </source>
</evidence>